<protein>
    <submittedName>
        <fullName evidence="1">Uncharacterized protein</fullName>
    </submittedName>
</protein>
<dbReference type="VEuPathDB" id="FungiDB:QG37_06070"/>
<proteinExistence type="predicted"/>
<dbReference type="EMBL" id="LGST01000041">
    <property type="protein sequence ID" value="KND97669.1"/>
    <property type="molecule type" value="Genomic_DNA"/>
</dbReference>
<evidence type="ECO:0000313" key="1">
    <source>
        <dbReference type="EMBL" id="KND97669.1"/>
    </source>
</evidence>
<organism evidence="1 2">
    <name type="scientific">Candidozyma auris</name>
    <name type="common">Yeast</name>
    <name type="synonym">Candida auris</name>
    <dbReference type="NCBI Taxonomy" id="498019"/>
    <lineage>
        <taxon>Eukaryota</taxon>
        <taxon>Fungi</taxon>
        <taxon>Dikarya</taxon>
        <taxon>Ascomycota</taxon>
        <taxon>Saccharomycotina</taxon>
        <taxon>Pichiomycetes</taxon>
        <taxon>Metschnikowiaceae</taxon>
        <taxon>Candidozyma</taxon>
    </lineage>
</organism>
<dbReference type="Proteomes" id="UP000037122">
    <property type="component" value="Unassembled WGS sequence"/>
</dbReference>
<gene>
    <name evidence="1" type="ORF">QG37_06070</name>
</gene>
<reference evidence="2" key="1">
    <citation type="journal article" date="2015" name="BMC Genomics">
        <title>Draft genome of a commonly misdiagnosed multidrug resistant pathogen Candida auris.</title>
        <authorList>
            <person name="Chatterjee S."/>
            <person name="Alampalli S.V."/>
            <person name="Nageshan R.K."/>
            <person name="Chettiar S.T."/>
            <person name="Joshi S."/>
            <person name="Tatu U.S."/>
        </authorList>
    </citation>
    <scope>NUCLEOTIDE SEQUENCE [LARGE SCALE GENOMIC DNA]</scope>
    <source>
        <strain evidence="2">6684</strain>
    </source>
</reference>
<evidence type="ECO:0000313" key="2">
    <source>
        <dbReference type="Proteomes" id="UP000037122"/>
    </source>
</evidence>
<accession>A0A0L0NUK1</accession>
<dbReference type="AlphaFoldDB" id="A0A0L0NUK1"/>
<name>A0A0L0NUK1_CANAR</name>
<comment type="caution">
    <text evidence="1">The sequence shown here is derived from an EMBL/GenBank/DDBJ whole genome shotgun (WGS) entry which is preliminary data.</text>
</comment>
<sequence>MLFSLMTSKDIKIKRRLRDFVKYWRKIFISMLSSESLEFSKIAFLIPKIWT</sequence>